<sequence length="249" mass="28880">MDKNNIEVDVVKTICSSITEEMIMNLEYNNPLLSYMIDFSNLAKEIKNALISKEESISSASKYWKSVNIKFEKETCDQSDQIMAPFFTSSQAKKADTSTCTTKKVYNDKCKLIGFGHDSKNKILDQLIEKKYIYLSDWKSLCNDIRKAVLLLFQAYEAKLKVLILDCPAHPFCHVKEVFNLDIPYKKVAIEEFKLFIQALWAIKYALSDIIYDYKKICEKLLKDYNKIASLYPYEVDCRVRGYQSHSSP</sequence>
<dbReference type="Proteomes" id="UP000266673">
    <property type="component" value="Unassembled WGS sequence"/>
</dbReference>
<dbReference type="EMBL" id="QKWP01002407">
    <property type="protein sequence ID" value="RIB03440.1"/>
    <property type="molecule type" value="Genomic_DNA"/>
</dbReference>
<protein>
    <submittedName>
        <fullName evidence="1">Uncharacterized protein</fullName>
    </submittedName>
</protein>
<name>A0A397TZP3_9GLOM</name>
<keyword evidence="2" id="KW-1185">Reference proteome</keyword>
<dbReference type="AlphaFoldDB" id="A0A397TZP3"/>
<proteinExistence type="predicted"/>
<comment type="caution">
    <text evidence="1">The sequence shown here is derived from an EMBL/GenBank/DDBJ whole genome shotgun (WGS) entry which is preliminary data.</text>
</comment>
<gene>
    <name evidence="1" type="ORF">C2G38_2225009</name>
</gene>
<accession>A0A397TZP3</accession>
<dbReference type="OrthoDB" id="2419001at2759"/>
<organism evidence="1 2">
    <name type="scientific">Gigaspora rosea</name>
    <dbReference type="NCBI Taxonomy" id="44941"/>
    <lineage>
        <taxon>Eukaryota</taxon>
        <taxon>Fungi</taxon>
        <taxon>Fungi incertae sedis</taxon>
        <taxon>Mucoromycota</taxon>
        <taxon>Glomeromycotina</taxon>
        <taxon>Glomeromycetes</taxon>
        <taxon>Diversisporales</taxon>
        <taxon>Gigasporaceae</taxon>
        <taxon>Gigaspora</taxon>
    </lineage>
</organism>
<reference evidence="1 2" key="1">
    <citation type="submission" date="2018-06" db="EMBL/GenBank/DDBJ databases">
        <title>Comparative genomics reveals the genomic features of Rhizophagus irregularis, R. cerebriforme, R. diaphanum and Gigaspora rosea, and their symbiotic lifestyle signature.</title>
        <authorList>
            <person name="Morin E."/>
            <person name="San Clemente H."/>
            <person name="Chen E.C.H."/>
            <person name="De La Providencia I."/>
            <person name="Hainaut M."/>
            <person name="Kuo A."/>
            <person name="Kohler A."/>
            <person name="Murat C."/>
            <person name="Tang N."/>
            <person name="Roy S."/>
            <person name="Loubradou J."/>
            <person name="Henrissat B."/>
            <person name="Grigoriev I.V."/>
            <person name="Corradi N."/>
            <person name="Roux C."/>
            <person name="Martin F.M."/>
        </authorList>
    </citation>
    <scope>NUCLEOTIDE SEQUENCE [LARGE SCALE GENOMIC DNA]</scope>
    <source>
        <strain evidence="1 2">DAOM 194757</strain>
    </source>
</reference>
<evidence type="ECO:0000313" key="1">
    <source>
        <dbReference type="EMBL" id="RIB03440.1"/>
    </source>
</evidence>
<evidence type="ECO:0000313" key="2">
    <source>
        <dbReference type="Proteomes" id="UP000266673"/>
    </source>
</evidence>